<dbReference type="EMBL" id="JH126399">
    <property type="protein sequence ID" value="EGX96940.1"/>
    <property type="molecule type" value="Genomic_DNA"/>
</dbReference>
<sequence length="113" mass="12114">MRPHFHLPSQNEKASVAAEAPTLFLPPSPLSARSLAARFLGHHPRFAQPVMASSVANMATSSYHASTSVILLPSPTPPGTRMVFAYMNFSPGSFKWLNLADAAAWVSRGVPQA</sequence>
<name>G3J5Y8_CORMM</name>
<protein>
    <submittedName>
        <fullName evidence="1">Uncharacterized protein</fullName>
    </submittedName>
</protein>
<accession>G3J5Y8</accession>
<dbReference type="GeneID" id="18163629"/>
<dbReference type="Proteomes" id="UP000001610">
    <property type="component" value="Unassembled WGS sequence"/>
</dbReference>
<gene>
    <name evidence="1" type="ORF">CCM_01599</name>
</gene>
<keyword evidence="2" id="KW-1185">Reference proteome</keyword>
<proteinExistence type="predicted"/>
<evidence type="ECO:0000313" key="1">
    <source>
        <dbReference type="EMBL" id="EGX96940.1"/>
    </source>
</evidence>
<organism evidence="1 2">
    <name type="scientific">Cordyceps militaris (strain CM01)</name>
    <name type="common">Caterpillar fungus</name>
    <dbReference type="NCBI Taxonomy" id="983644"/>
    <lineage>
        <taxon>Eukaryota</taxon>
        <taxon>Fungi</taxon>
        <taxon>Dikarya</taxon>
        <taxon>Ascomycota</taxon>
        <taxon>Pezizomycotina</taxon>
        <taxon>Sordariomycetes</taxon>
        <taxon>Hypocreomycetidae</taxon>
        <taxon>Hypocreales</taxon>
        <taxon>Cordycipitaceae</taxon>
        <taxon>Cordyceps</taxon>
    </lineage>
</organism>
<evidence type="ECO:0000313" key="2">
    <source>
        <dbReference type="Proteomes" id="UP000001610"/>
    </source>
</evidence>
<dbReference type="InParanoid" id="G3J5Y8"/>
<dbReference type="AlphaFoldDB" id="G3J5Y8"/>
<dbReference type="VEuPathDB" id="FungiDB:CCM_01599"/>
<dbReference type="HOGENOM" id="CLU_2133387_0_0_1"/>
<dbReference type="RefSeq" id="XP_006666817.1">
    <property type="nucleotide sequence ID" value="XM_006666754.1"/>
</dbReference>
<dbReference type="KEGG" id="cmt:CCM_01599"/>
<reference evidence="1 2" key="1">
    <citation type="journal article" date="2011" name="Genome Biol.">
        <title>Genome sequence of the insect pathogenic fungus Cordyceps militaris, a valued traditional Chinese medicine.</title>
        <authorList>
            <person name="Zheng P."/>
            <person name="Xia Y."/>
            <person name="Xiao G."/>
            <person name="Xiong C."/>
            <person name="Hu X."/>
            <person name="Zhang S."/>
            <person name="Zheng H."/>
            <person name="Huang Y."/>
            <person name="Zhou Y."/>
            <person name="Wang S."/>
            <person name="Zhao G.P."/>
            <person name="Liu X."/>
            <person name="St Leger R.J."/>
            <person name="Wang C."/>
        </authorList>
    </citation>
    <scope>NUCLEOTIDE SEQUENCE [LARGE SCALE GENOMIC DNA]</scope>
    <source>
        <strain evidence="1 2">CM01</strain>
    </source>
</reference>